<evidence type="ECO:0000313" key="4">
    <source>
        <dbReference type="Proteomes" id="UP000321408"/>
    </source>
</evidence>
<evidence type="ECO:0000256" key="1">
    <source>
        <dbReference type="SAM" id="Coils"/>
    </source>
</evidence>
<evidence type="ECO:0000313" key="3">
    <source>
        <dbReference type="EMBL" id="QEE18008.1"/>
    </source>
</evidence>
<reference evidence="3 4" key="1">
    <citation type="journal article" date="2020" name="Nature">
        <title>Isolation of an archaeon at the prokaryote-eukaryote interface.</title>
        <authorList>
            <person name="Imachi H."/>
            <person name="Nobu M.K."/>
            <person name="Nakahara N."/>
            <person name="Morono Y."/>
            <person name="Ogawara M."/>
            <person name="Takaki Y."/>
            <person name="Takano Y."/>
            <person name="Uematsu K."/>
            <person name="Ikuta T."/>
            <person name="Ito M."/>
            <person name="Matsui Y."/>
            <person name="Miyazaki M."/>
            <person name="Murata K."/>
            <person name="Saito Y."/>
            <person name="Sakai S."/>
            <person name="Song C."/>
            <person name="Tasumi E."/>
            <person name="Yamanaka Y."/>
            <person name="Yamaguchi T."/>
            <person name="Kamagata Y."/>
            <person name="Tamaki H."/>
            <person name="Takai K."/>
        </authorList>
    </citation>
    <scope>NUCLEOTIDE SEQUENCE [LARGE SCALE GENOMIC DNA]</scope>
    <source>
        <strain evidence="3 4">MK-D1</strain>
    </source>
</reference>
<dbReference type="PANTHER" id="PTHR43252:SF7">
    <property type="entry name" value="TRANSCRIPTIONAL REGULATOR YQJI"/>
    <property type="match status" value="1"/>
</dbReference>
<keyword evidence="4" id="KW-1185">Reference proteome</keyword>
<dbReference type="EMBL" id="CP042905">
    <property type="protein sequence ID" value="QEE18008.1"/>
    <property type="molecule type" value="Genomic_DNA"/>
</dbReference>
<dbReference type="InterPro" id="IPR036388">
    <property type="entry name" value="WH-like_DNA-bd_sf"/>
</dbReference>
<dbReference type="SUPFAM" id="SSF46785">
    <property type="entry name" value="Winged helix' DNA-binding domain"/>
    <property type="match status" value="1"/>
</dbReference>
<dbReference type="Gene3D" id="1.10.10.10">
    <property type="entry name" value="Winged helix-like DNA-binding domain superfamily/Winged helix DNA-binding domain"/>
    <property type="match status" value="1"/>
</dbReference>
<dbReference type="Proteomes" id="UP000321408">
    <property type="component" value="Chromosome"/>
</dbReference>
<dbReference type="KEGG" id="psyt:DSAG12_03846"/>
<dbReference type="AlphaFoldDB" id="A0A5B9DFE4"/>
<dbReference type="RefSeq" id="WP_162306850.1">
    <property type="nucleotide sequence ID" value="NZ_CP042905.2"/>
</dbReference>
<gene>
    <name evidence="3" type="ORF">DSAG12_03846</name>
</gene>
<dbReference type="PANTHER" id="PTHR43252">
    <property type="entry name" value="TRANSCRIPTIONAL REGULATOR YQJI"/>
    <property type="match status" value="1"/>
</dbReference>
<reference evidence="3 4" key="2">
    <citation type="journal article" date="2024" name="Int. J. Syst. Evol. Microbiol.">
        <title>Promethearchaeum syntrophicum gen. nov., sp. nov., an anaerobic, obligately syntrophic archaeon, the first isolate of the lineage 'Asgard' archaea, and proposal of the new archaeal phylum Promethearchaeota phyl. nov. and kingdom Promethearchaeati regn. nov.</title>
        <authorList>
            <person name="Imachi H."/>
            <person name="Nobu M.K."/>
            <person name="Kato S."/>
            <person name="Takaki Y."/>
            <person name="Miyazaki M."/>
            <person name="Miyata M."/>
            <person name="Ogawara M."/>
            <person name="Saito Y."/>
            <person name="Sakai S."/>
            <person name="Tahara Y.O."/>
            <person name="Takano Y."/>
            <person name="Tasumi E."/>
            <person name="Uematsu K."/>
            <person name="Yoshimura T."/>
            <person name="Itoh T."/>
            <person name="Ohkuma M."/>
            <person name="Takai K."/>
        </authorList>
    </citation>
    <scope>NUCLEOTIDE SEQUENCE [LARGE SCALE GENOMIC DNA]</scope>
    <source>
        <strain evidence="3 4">MK-D1</strain>
    </source>
</reference>
<protein>
    <submittedName>
        <fullName evidence="3">PadR family transcriptional regulator</fullName>
    </submittedName>
</protein>
<feature type="domain" description="Transcription regulator PadR N-terminal" evidence="2">
    <location>
        <begin position="11"/>
        <end position="77"/>
    </location>
</feature>
<dbReference type="GeneID" id="41331813"/>
<proteinExistence type="predicted"/>
<name>A0A5B9DFE4_9ARCH</name>
<feature type="coiled-coil region" evidence="1">
    <location>
        <begin position="133"/>
        <end position="185"/>
    </location>
</feature>
<organism evidence="3 4">
    <name type="scientific">Promethearchaeum syntrophicum</name>
    <dbReference type="NCBI Taxonomy" id="2594042"/>
    <lineage>
        <taxon>Archaea</taxon>
        <taxon>Promethearchaeati</taxon>
        <taxon>Promethearchaeota</taxon>
        <taxon>Promethearchaeia</taxon>
        <taxon>Promethearchaeales</taxon>
        <taxon>Promethearchaeaceae</taxon>
        <taxon>Promethearchaeum</taxon>
    </lineage>
</organism>
<dbReference type="InterPro" id="IPR036390">
    <property type="entry name" value="WH_DNA-bd_sf"/>
</dbReference>
<dbReference type="OrthoDB" id="56053at2157"/>
<dbReference type="InterPro" id="IPR005149">
    <property type="entry name" value="Tscrpt_reg_PadR_N"/>
</dbReference>
<sequence length="197" mass="23142">MIPRKALDLIILSILEQNPEGLTGYALVNKFKVYFPISNISPGTLYPKLKKLNESGDISENSKIYTITDQGKQRLTENSPKIIHDSIEFLPKLFKTLIKPLPFLQQLDFSEFWNFSDYGFLDDFLSSNEFCSFSNISQSMENLERMKKRLEQEKINLTERFNKQMENLDKQIELIATKTKECENEKRNWTKIKIEEE</sequence>
<evidence type="ECO:0000259" key="2">
    <source>
        <dbReference type="Pfam" id="PF03551"/>
    </source>
</evidence>
<accession>A0A5B9DFE4</accession>
<keyword evidence="1" id="KW-0175">Coiled coil</keyword>
<dbReference type="Pfam" id="PF03551">
    <property type="entry name" value="PadR"/>
    <property type="match status" value="1"/>
</dbReference>